<comment type="pathway">
    <text evidence="3">Protein modification; protein ubiquitination.</text>
</comment>
<evidence type="ECO:0000313" key="14">
    <source>
        <dbReference type="EMBL" id="OEJ82091.1"/>
    </source>
</evidence>
<comment type="subcellular location">
    <subcellularLocation>
        <location evidence="2">Cytoplasm</location>
    </subcellularLocation>
    <subcellularLocation>
        <location evidence="1">Nucleus</location>
    </subcellularLocation>
</comment>
<feature type="compositionally biased region" description="Basic and acidic residues" evidence="12">
    <location>
        <begin position="17"/>
        <end position="27"/>
    </location>
</feature>
<evidence type="ECO:0000256" key="11">
    <source>
        <dbReference type="PROSITE-ProRule" id="PRU00175"/>
    </source>
</evidence>
<dbReference type="GO" id="GO:0016567">
    <property type="term" value="P:protein ubiquitination"/>
    <property type="evidence" value="ECO:0007669"/>
    <property type="project" value="UniProtKB-UniPathway"/>
</dbReference>
<dbReference type="SUPFAM" id="SSF57850">
    <property type="entry name" value="RING/U-box"/>
    <property type="match status" value="1"/>
</dbReference>
<sequence>MSEDQHMDIENETQSHTTDHSHSHEPVTTDQQQQEGEKRFTIKKWTAVGFWSWDMEVEDCPICRNHLMEPCISCQQNSMTDAQVECPAAWGVCNHGFHLHCINQWLTTRNVCPLDNQVWKFKKYGK</sequence>
<keyword evidence="7 11" id="KW-0863">Zinc-finger</keyword>
<dbReference type="InterPro" id="IPR051031">
    <property type="entry name" value="RING-box_E3_Ubiquitin_Ligase"/>
</dbReference>
<evidence type="ECO:0000256" key="5">
    <source>
        <dbReference type="ARBA" id="ARBA00022490"/>
    </source>
</evidence>
<dbReference type="GO" id="GO:0005737">
    <property type="term" value="C:cytoplasm"/>
    <property type="evidence" value="ECO:0007669"/>
    <property type="project" value="UniProtKB-SubCell"/>
</dbReference>
<keyword evidence="15" id="KW-1185">Reference proteome</keyword>
<dbReference type="FunFam" id="3.30.40.10:FF:000273">
    <property type="entry name" value="E3 ubiquitin-protein ligase RBX1"/>
    <property type="match status" value="1"/>
</dbReference>
<comment type="caution">
    <text evidence="14">The sequence shown here is derived from an EMBL/GenBank/DDBJ whole genome shotgun (WGS) entry which is preliminary data.</text>
</comment>
<keyword evidence="9" id="KW-0862">Zinc</keyword>
<dbReference type="InterPro" id="IPR001841">
    <property type="entry name" value="Znf_RING"/>
</dbReference>
<evidence type="ECO:0000256" key="9">
    <source>
        <dbReference type="ARBA" id="ARBA00022833"/>
    </source>
</evidence>
<organism evidence="14 15">
    <name type="scientific">Hanseniaspora osmophila</name>
    <dbReference type="NCBI Taxonomy" id="56408"/>
    <lineage>
        <taxon>Eukaryota</taxon>
        <taxon>Fungi</taxon>
        <taxon>Dikarya</taxon>
        <taxon>Ascomycota</taxon>
        <taxon>Saccharomycotina</taxon>
        <taxon>Saccharomycetes</taxon>
        <taxon>Saccharomycodales</taxon>
        <taxon>Saccharomycodaceae</taxon>
        <taxon>Hanseniaspora</taxon>
    </lineage>
</organism>
<proteinExistence type="inferred from homology"/>
<evidence type="ECO:0000313" key="15">
    <source>
        <dbReference type="Proteomes" id="UP000095728"/>
    </source>
</evidence>
<dbReference type="GO" id="GO:0031463">
    <property type="term" value="C:Cul3-RING ubiquitin ligase complex"/>
    <property type="evidence" value="ECO:0007669"/>
    <property type="project" value="UniProtKB-ARBA"/>
</dbReference>
<evidence type="ECO:0000259" key="13">
    <source>
        <dbReference type="PROSITE" id="PS50089"/>
    </source>
</evidence>
<dbReference type="GO" id="GO:0051603">
    <property type="term" value="P:proteolysis involved in protein catabolic process"/>
    <property type="evidence" value="ECO:0007669"/>
    <property type="project" value="UniProtKB-ARBA"/>
</dbReference>
<keyword evidence="10" id="KW-0539">Nucleus</keyword>
<evidence type="ECO:0000256" key="4">
    <source>
        <dbReference type="ARBA" id="ARBA00009273"/>
    </source>
</evidence>
<accession>A0A1E5R5B6</accession>
<feature type="region of interest" description="Disordered" evidence="12">
    <location>
        <begin position="1"/>
        <end position="38"/>
    </location>
</feature>
<feature type="domain" description="RING-type" evidence="13">
    <location>
        <begin position="60"/>
        <end position="116"/>
    </location>
</feature>
<keyword evidence="8" id="KW-0833">Ubl conjugation pathway</keyword>
<dbReference type="InterPro" id="IPR024766">
    <property type="entry name" value="Znf_RING_H2"/>
</dbReference>
<dbReference type="STRING" id="56408.A0A1E5R5B6"/>
<dbReference type="FunCoup" id="A0A1E5R5B6">
    <property type="interactions" value="1032"/>
</dbReference>
<name>A0A1E5R5B6_9ASCO</name>
<dbReference type="Pfam" id="PF12678">
    <property type="entry name" value="zf-rbx1"/>
    <property type="match status" value="1"/>
</dbReference>
<dbReference type="PANTHER" id="PTHR11210">
    <property type="entry name" value="RING BOX"/>
    <property type="match status" value="1"/>
</dbReference>
<evidence type="ECO:0000256" key="12">
    <source>
        <dbReference type="SAM" id="MobiDB-lite"/>
    </source>
</evidence>
<evidence type="ECO:0000256" key="3">
    <source>
        <dbReference type="ARBA" id="ARBA00004906"/>
    </source>
</evidence>
<evidence type="ECO:0000256" key="8">
    <source>
        <dbReference type="ARBA" id="ARBA00022786"/>
    </source>
</evidence>
<gene>
    <name evidence="14" type="ORF">AWRI3579_g3817</name>
</gene>
<reference evidence="15" key="1">
    <citation type="journal article" date="2016" name="Genome Announc.">
        <title>Genome sequences of three species of Hanseniaspora isolated from spontaneous wine fermentations.</title>
        <authorList>
            <person name="Sternes P.R."/>
            <person name="Lee D."/>
            <person name="Kutyna D.R."/>
            <person name="Borneman A.R."/>
        </authorList>
    </citation>
    <scope>NUCLEOTIDE SEQUENCE [LARGE SCALE GENOMIC DNA]</scope>
    <source>
        <strain evidence="15">AWRI3579</strain>
    </source>
</reference>
<evidence type="ECO:0000256" key="7">
    <source>
        <dbReference type="ARBA" id="ARBA00022771"/>
    </source>
</evidence>
<dbReference type="EMBL" id="LPNM01000010">
    <property type="protein sequence ID" value="OEJ82091.1"/>
    <property type="molecule type" value="Genomic_DNA"/>
</dbReference>
<evidence type="ECO:0000256" key="6">
    <source>
        <dbReference type="ARBA" id="ARBA00022723"/>
    </source>
</evidence>
<evidence type="ECO:0000256" key="10">
    <source>
        <dbReference type="ARBA" id="ARBA00023242"/>
    </source>
</evidence>
<dbReference type="GO" id="GO:0005634">
    <property type="term" value="C:nucleus"/>
    <property type="evidence" value="ECO:0007669"/>
    <property type="project" value="UniProtKB-SubCell"/>
</dbReference>
<dbReference type="InterPro" id="IPR013083">
    <property type="entry name" value="Znf_RING/FYVE/PHD"/>
</dbReference>
<dbReference type="Gene3D" id="3.30.40.10">
    <property type="entry name" value="Zinc/RING finger domain, C3HC4 (zinc finger)"/>
    <property type="match status" value="1"/>
</dbReference>
<dbReference type="UniPathway" id="UPA00143"/>
<protein>
    <submittedName>
        <fullName evidence="14">RING-box protein HRT1</fullName>
    </submittedName>
</protein>
<dbReference type="PROSITE" id="PS50089">
    <property type="entry name" value="ZF_RING_2"/>
    <property type="match status" value="1"/>
</dbReference>
<keyword evidence="5" id="KW-0963">Cytoplasm</keyword>
<keyword evidence="6" id="KW-0479">Metal-binding</keyword>
<dbReference type="InParanoid" id="A0A1E5R5B6"/>
<evidence type="ECO:0000256" key="1">
    <source>
        <dbReference type="ARBA" id="ARBA00004123"/>
    </source>
</evidence>
<dbReference type="Proteomes" id="UP000095728">
    <property type="component" value="Unassembled WGS sequence"/>
</dbReference>
<dbReference type="GO" id="GO:0008270">
    <property type="term" value="F:zinc ion binding"/>
    <property type="evidence" value="ECO:0007669"/>
    <property type="project" value="UniProtKB-KW"/>
</dbReference>
<comment type="similarity">
    <text evidence="4">Belongs to the RING-box family.</text>
</comment>
<evidence type="ECO:0000256" key="2">
    <source>
        <dbReference type="ARBA" id="ARBA00004496"/>
    </source>
</evidence>
<dbReference type="OrthoDB" id="8962942at2759"/>
<dbReference type="AlphaFoldDB" id="A0A1E5R5B6"/>